<organism evidence="15 16">
    <name type="scientific">Defluviitalea raffinosedens</name>
    <dbReference type="NCBI Taxonomy" id="1450156"/>
    <lineage>
        <taxon>Bacteria</taxon>
        <taxon>Bacillati</taxon>
        <taxon>Bacillota</taxon>
        <taxon>Clostridia</taxon>
        <taxon>Lachnospirales</taxon>
        <taxon>Defluviitaleaceae</taxon>
        <taxon>Defluviitalea</taxon>
    </lineage>
</organism>
<evidence type="ECO:0000259" key="13">
    <source>
        <dbReference type="Pfam" id="PF02875"/>
    </source>
</evidence>
<dbReference type="SUPFAM" id="SSF63418">
    <property type="entry name" value="MurE/MurF N-terminal domain"/>
    <property type="match status" value="1"/>
</dbReference>
<proteinExistence type="inferred from homology"/>
<dbReference type="GO" id="GO:0047480">
    <property type="term" value="F:UDP-N-acetylmuramoyl-tripeptide-D-alanyl-D-alanine ligase activity"/>
    <property type="evidence" value="ECO:0007669"/>
    <property type="project" value="UniProtKB-UniRule"/>
</dbReference>
<evidence type="ECO:0000256" key="7">
    <source>
        <dbReference type="ARBA" id="ARBA00022984"/>
    </source>
</evidence>
<dbReference type="PANTHER" id="PTHR43024">
    <property type="entry name" value="UDP-N-ACETYLMURAMOYL-TRIPEPTIDE--D-ALANYL-D-ALANINE LIGASE"/>
    <property type="match status" value="1"/>
</dbReference>
<dbReference type="GO" id="GO:0005524">
    <property type="term" value="F:ATP binding"/>
    <property type="evidence" value="ECO:0007669"/>
    <property type="project" value="UniProtKB-UniRule"/>
</dbReference>
<dbReference type="Gene3D" id="3.90.190.20">
    <property type="entry name" value="Mur ligase, C-terminal domain"/>
    <property type="match status" value="1"/>
</dbReference>
<dbReference type="InterPro" id="IPR005863">
    <property type="entry name" value="UDP-N-AcMur_synth"/>
</dbReference>
<dbReference type="InterPro" id="IPR004101">
    <property type="entry name" value="Mur_ligase_C"/>
</dbReference>
<dbReference type="SUPFAM" id="SSF53244">
    <property type="entry name" value="MurD-like peptide ligases, peptide-binding domain"/>
    <property type="match status" value="1"/>
</dbReference>
<dbReference type="NCBIfam" id="TIGR01143">
    <property type="entry name" value="murF"/>
    <property type="match status" value="1"/>
</dbReference>
<gene>
    <name evidence="10 15" type="primary">murF</name>
    <name evidence="15" type="ORF">GND95_00860</name>
</gene>
<evidence type="ECO:0000256" key="4">
    <source>
        <dbReference type="ARBA" id="ARBA00022741"/>
    </source>
</evidence>
<dbReference type="HAMAP" id="MF_02019">
    <property type="entry name" value="MurF"/>
    <property type="match status" value="1"/>
</dbReference>
<dbReference type="Pfam" id="PF01225">
    <property type="entry name" value="Mur_ligase"/>
    <property type="match status" value="1"/>
</dbReference>
<evidence type="ECO:0000256" key="10">
    <source>
        <dbReference type="HAMAP-Rule" id="MF_02019"/>
    </source>
</evidence>
<comment type="function">
    <text evidence="10 11">Involved in cell wall formation. Catalyzes the final step in the synthesis of UDP-N-acetylmuramoyl-pentapeptide, the precursor of murein.</text>
</comment>
<evidence type="ECO:0000259" key="14">
    <source>
        <dbReference type="Pfam" id="PF08245"/>
    </source>
</evidence>
<dbReference type="InterPro" id="IPR013221">
    <property type="entry name" value="Mur_ligase_cen"/>
</dbReference>
<feature type="domain" description="Mur ligase N-terminal catalytic" evidence="12">
    <location>
        <begin position="31"/>
        <end position="104"/>
    </location>
</feature>
<evidence type="ECO:0000256" key="9">
    <source>
        <dbReference type="ARBA" id="ARBA00023316"/>
    </source>
</evidence>
<name>A0A7C8HHG8_9FIRM</name>
<evidence type="ECO:0000313" key="16">
    <source>
        <dbReference type="Proteomes" id="UP000483018"/>
    </source>
</evidence>
<dbReference type="AlphaFoldDB" id="A0A7C8HHG8"/>
<dbReference type="GO" id="GO:0008360">
    <property type="term" value="P:regulation of cell shape"/>
    <property type="evidence" value="ECO:0007669"/>
    <property type="project" value="UniProtKB-KW"/>
</dbReference>
<dbReference type="GO" id="GO:0005737">
    <property type="term" value="C:cytoplasm"/>
    <property type="evidence" value="ECO:0007669"/>
    <property type="project" value="UniProtKB-SubCell"/>
</dbReference>
<keyword evidence="7 10" id="KW-0573">Peptidoglycan synthesis</keyword>
<reference evidence="15 16" key="1">
    <citation type="submission" date="2019-12" db="EMBL/GenBank/DDBJ databases">
        <title>Defluviitalea raffinosedens, isolated from a biogas fermenter, genome sequencing and characterization.</title>
        <authorList>
            <person name="Rettenmaier R."/>
            <person name="Schneider M."/>
            <person name="Neuhaus K."/>
            <person name="Liebl W."/>
            <person name="Zverlov V."/>
        </authorList>
    </citation>
    <scope>NUCLEOTIDE SEQUENCE [LARGE SCALE GENOMIC DNA]</scope>
    <source>
        <strain evidence="15 16">249c-K6</strain>
    </source>
</reference>
<dbReference type="Gene3D" id="3.40.1190.10">
    <property type="entry name" value="Mur-like, catalytic domain"/>
    <property type="match status" value="1"/>
</dbReference>
<evidence type="ECO:0000256" key="6">
    <source>
        <dbReference type="ARBA" id="ARBA00022960"/>
    </source>
</evidence>
<dbReference type="InterPro" id="IPR035911">
    <property type="entry name" value="MurE/MurF_N"/>
</dbReference>
<evidence type="ECO:0000256" key="3">
    <source>
        <dbReference type="ARBA" id="ARBA00022618"/>
    </source>
</evidence>
<keyword evidence="8 10" id="KW-0131">Cell cycle</keyword>
<evidence type="ECO:0000256" key="8">
    <source>
        <dbReference type="ARBA" id="ARBA00023306"/>
    </source>
</evidence>
<keyword evidence="2 10" id="KW-0436">Ligase</keyword>
<evidence type="ECO:0000256" key="11">
    <source>
        <dbReference type="RuleBase" id="RU004136"/>
    </source>
</evidence>
<comment type="caution">
    <text evidence="15">The sequence shown here is derived from an EMBL/GenBank/DDBJ whole genome shotgun (WGS) entry which is preliminary data.</text>
</comment>
<keyword evidence="5 10" id="KW-0067">ATP-binding</keyword>
<comment type="subcellular location">
    <subcellularLocation>
        <location evidence="10 11">Cytoplasm</location>
    </subcellularLocation>
</comment>
<evidence type="ECO:0000256" key="5">
    <source>
        <dbReference type="ARBA" id="ARBA00022840"/>
    </source>
</evidence>
<protein>
    <recommendedName>
        <fullName evidence="10 11">UDP-N-acetylmuramoyl-tripeptide--D-alanyl-D-alanine ligase</fullName>
        <ecNumber evidence="10 11">6.3.2.10</ecNumber>
    </recommendedName>
    <alternativeName>
        <fullName evidence="10">D-alanyl-D-alanine-adding enzyme</fullName>
    </alternativeName>
</protein>
<comment type="catalytic activity">
    <reaction evidence="10 11">
        <text>D-alanyl-D-alanine + UDP-N-acetyl-alpha-D-muramoyl-L-alanyl-gamma-D-glutamyl-meso-2,6-diaminopimelate + ATP = UDP-N-acetyl-alpha-D-muramoyl-L-alanyl-gamma-D-glutamyl-meso-2,6-diaminopimeloyl-D-alanyl-D-alanine + ADP + phosphate + H(+)</text>
        <dbReference type="Rhea" id="RHEA:28374"/>
        <dbReference type="ChEBI" id="CHEBI:15378"/>
        <dbReference type="ChEBI" id="CHEBI:30616"/>
        <dbReference type="ChEBI" id="CHEBI:43474"/>
        <dbReference type="ChEBI" id="CHEBI:57822"/>
        <dbReference type="ChEBI" id="CHEBI:61386"/>
        <dbReference type="ChEBI" id="CHEBI:83905"/>
        <dbReference type="ChEBI" id="CHEBI:456216"/>
        <dbReference type="EC" id="6.3.2.10"/>
    </reaction>
</comment>
<dbReference type="RefSeq" id="WP_158738930.1">
    <property type="nucleotide sequence ID" value="NZ_JAFBEP010000004.1"/>
</dbReference>
<dbReference type="Pfam" id="PF08245">
    <property type="entry name" value="Mur_ligase_M"/>
    <property type="match status" value="1"/>
</dbReference>
<dbReference type="UniPathway" id="UPA00219"/>
<evidence type="ECO:0000259" key="12">
    <source>
        <dbReference type="Pfam" id="PF01225"/>
    </source>
</evidence>
<dbReference type="EMBL" id="WSLF01000001">
    <property type="protein sequence ID" value="KAE9637013.1"/>
    <property type="molecule type" value="Genomic_DNA"/>
</dbReference>
<dbReference type="PANTHER" id="PTHR43024:SF1">
    <property type="entry name" value="UDP-N-ACETYLMURAMOYL-TRIPEPTIDE--D-ALANYL-D-ALANINE LIGASE"/>
    <property type="match status" value="1"/>
</dbReference>
<keyword evidence="6 10" id="KW-0133">Cell shape</keyword>
<keyword evidence="16" id="KW-1185">Reference proteome</keyword>
<feature type="domain" description="Mur ligase C-terminal" evidence="13">
    <location>
        <begin position="324"/>
        <end position="451"/>
    </location>
</feature>
<feature type="binding site" evidence="10">
    <location>
        <begin position="117"/>
        <end position="123"/>
    </location>
    <ligand>
        <name>ATP</name>
        <dbReference type="ChEBI" id="CHEBI:30616"/>
    </ligand>
</feature>
<evidence type="ECO:0000256" key="1">
    <source>
        <dbReference type="ARBA" id="ARBA00022490"/>
    </source>
</evidence>
<dbReference type="OrthoDB" id="9801978at2"/>
<comment type="similarity">
    <text evidence="10">Belongs to the MurCDEF family. MurF subfamily.</text>
</comment>
<dbReference type="Pfam" id="PF02875">
    <property type="entry name" value="Mur_ligase_C"/>
    <property type="match status" value="1"/>
</dbReference>
<dbReference type="GO" id="GO:0009252">
    <property type="term" value="P:peptidoglycan biosynthetic process"/>
    <property type="evidence" value="ECO:0007669"/>
    <property type="project" value="UniProtKB-UniRule"/>
</dbReference>
<comment type="pathway">
    <text evidence="10 11">Cell wall biogenesis; peptidoglycan biosynthesis.</text>
</comment>
<keyword evidence="9 10" id="KW-0961">Cell wall biogenesis/degradation</keyword>
<evidence type="ECO:0000313" key="15">
    <source>
        <dbReference type="EMBL" id="KAE9637013.1"/>
    </source>
</evidence>
<dbReference type="SUPFAM" id="SSF53623">
    <property type="entry name" value="MurD-like peptide ligases, catalytic domain"/>
    <property type="match status" value="1"/>
</dbReference>
<keyword evidence="1 10" id="KW-0963">Cytoplasm</keyword>
<dbReference type="Proteomes" id="UP000483018">
    <property type="component" value="Unassembled WGS sequence"/>
</dbReference>
<dbReference type="GO" id="GO:0051301">
    <property type="term" value="P:cell division"/>
    <property type="evidence" value="ECO:0007669"/>
    <property type="project" value="UniProtKB-KW"/>
</dbReference>
<keyword evidence="4 10" id="KW-0547">Nucleotide-binding</keyword>
<keyword evidence="3 10" id="KW-0132">Cell division</keyword>
<evidence type="ECO:0000256" key="2">
    <source>
        <dbReference type="ARBA" id="ARBA00022598"/>
    </source>
</evidence>
<dbReference type="EC" id="6.3.2.10" evidence="10 11"/>
<dbReference type="Gene3D" id="3.40.1390.10">
    <property type="entry name" value="MurE/MurF, N-terminal domain"/>
    <property type="match status" value="1"/>
</dbReference>
<dbReference type="InterPro" id="IPR036615">
    <property type="entry name" value="Mur_ligase_C_dom_sf"/>
</dbReference>
<dbReference type="InterPro" id="IPR036565">
    <property type="entry name" value="Mur-like_cat_sf"/>
</dbReference>
<sequence>MEPLKINEIASAVKGKLIQNQIRSDENEIVITGVSTDSRNISVGDLFIPLTGENFDGHDFIQQAYEKGAKACFSEKNDFLPPEGKFLIQVENTKQALMDLAEYYRSLFSVPVVAITGSVGKTSTKDMIASVLSQHYKVLKTQGNYNNEIGVPLTIFQLNKEHELAVIEMGMNHFGEIHNLSKIAKPDIAVITNIGVSHIENLGSQEGILQAKSEIFDYLNKDGLAVLNGDDAFLRTLKEKIPIEIVYFGLETTNQAYAKNIRFLGIDGTEADFVLNEQEVHVQIPSPGKHMVYNALSAAVIGLKLDLSLEEIQKGIFTYQASKMRMDILKTKKNLWIINDVYNASPQSMKAALDVLNEISKGKRKIAILGDMLEMGFYSEQAHKEVGEYAVQSNIDYLLCVGTEAKHIAQGAIHAGMDKNRVMTFWDQDTLWDTLEHFVESEDTILVKASRGMHLENTVEKLKEVE</sequence>
<dbReference type="GO" id="GO:0071555">
    <property type="term" value="P:cell wall organization"/>
    <property type="evidence" value="ECO:0007669"/>
    <property type="project" value="UniProtKB-KW"/>
</dbReference>
<dbReference type="InterPro" id="IPR000713">
    <property type="entry name" value="Mur_ligase_N"/>
</dbReference>
<dbReference type="InterPro" id="IPR051046">
    <property type="entry name" value="MurCDEF_CellWall_CoF430Synth"/>
</dbReference>
<accession>A0A7C8HHG8</accession>
<feature type="domain" description="Mur ligase central" evidence="14">
    <location>
        <begin position="115"/>
        <end position="301"/>
    </location>
</feature>